<evidence type="ECO:0000313" key="2">
    <source>
        <dbReference type="EMBL" id="SHJ53306.1"/>
    </source>
</evidence>
<name>A0A1M6K2X2_9BACE</name>
<proteinExistence type="predicted"/>
<dbReference type="RefSeq" id="WP_025832790.1">
    <property type="nucleotide sequence ID" value="NZ_FQZN01000034.1"/>
</dbReference>
<feature type="chain" id="PRO_5009918862" evidence="1">
    <location>
        <begin position="21"/>
        <end position="758"/>
    </location>
</feature>
<keyword evidence="1" id="KW-0732">Signal</keyword>
<evidence type="ECO:0000256" key="1">
    <source>
        <dbReference type="SAM" id="SignalP"/>
    </source>
</evidence>
<dbReference type="GeneID" id="92714145"/>
<organism evidence="2 3">
    <name type="scientific">Bacteroides stercorirosoris</name>
    <dbReference type="NCBI Taxonomy" id="871324"/>
    <lineage>
        <taxon>Bacteria</taxon>
        <taxon>Pseudomonadati</taxon>
        <taxon>Bacteroidota</taxon>
        <taxon>Bacteroidia</taxon>
        <taxon>Bacteroidales</taxon>
        <taxon>Bacteroidaceae</taxon>
        <taxon>Bacteroides</taxon>
    </lineage>
</organism>
<dbReference type="Proteomes" id="UP000184192">
    <property type="component" value="Unassembled WGS sequence"/>
</dbReference>
<reference evidence="3" key="1">
    <citation type="submission" date="2016-11" db="EMBL/GenBank/DDBJ databases">
        <authorList>
            <person name="Varghese N."/>
            <person name="Submissions S."/>
        </authorList>
    </citation>
    <scope>NUCLEOTIDE SEQUENCE [LARGE SCALE GENOMIC DNA]</scope>
    <source>
        <strain evidence="3">DSM 26884</strain>
    </source>
</reference>
<dbReference type="AlphaFoldDB" id="A0A1M6K2X2"/>
<feature type="signal peptide" evidence="1">
    <location>
        <begin position="1"/>
        <end position="20"/>
    </location>
</feature>
<sequence>MKKKLVICFFICLTTLTAFSQTKVVDEIIFGNVSSEKKHHFSEKASEVITGGLNEVARRLLPINSERVEGGNVTFRMEVDPVKQNYFTVRFWGSDSGNSNILILFCEGKQIGYRHLGDYDMLDIANEDAPFPGRFTYTTLPLPLKMTQGKKEIELSIRSTGTIGRYGETFDKYQKPMVEPTKAIYKGYIHTEECFTPSKKEKQGTEPLELQPRTVPGEEVLEEVKQHVNKELDRLLAKDNLSQDELWVLSSAYRITWTNVYKDALIIKKVIDGADKYYERFQKEPKSVYVGSWVTTGPLCIAIYQFIPEISKVLDKEMPNGKTRRENWGEMFEKCVDYAKTHRRQYTNQSMIVDLHLYSVNRVLAIINPEKALPMYQTLRYLYESMGMVPWLGSEMPDGPAMPLKDDYFQLTGKGLSKELGYVGGYGEILNWMTLIYEITGERGIVDTRDPLIRAQLLKNMKARSYFRYPALDNEGFPAMRAEAVVGWRDHGSYPGNILYGEKGFTRETTPTMATASTLDSDAIAFVQQMMEDNQYFAVVKEKMKDLSLNSTQILMRIPDEYELVKKQPRQEGKLPMSKGMPDVLFADEEVGVVALKNDDEILYASLYWRANYAVNFLARVHYITPEIDRVATVFQDIKYTDSGFKYIRPERINLFFSDGRDFYPGIQSAHTGEELPIAKVPDGIRYEPGKENVYAGKGDFYTLRYGKYLIGMNCTKNRTFDLEIPKAKQILSFPSKELVKGKTLLVKPMTTVVLIVE</sequence>
<protein>
    <submittedName>
        <fullName evidence="2">Uncharacterized protein</fullName>
    </submittedName>
</protein>
<keyword evidence="3" id="KW-1185">Reference proteome</keyword>
<accession>A0A1M6K2X2</accession>
<dbReference type="eggNOG" id="COG1310">
    <property type="taxonomic scope" value="Bacteria"/>
</dbReference>
<dbReference type="EMBL" id="FQZN01000034">
    <property type="protein sequence ID" value="SHJ53306.1"/>
    <property type="molecule type" value="Genomic_DNA"/>
</dbReference>
<evidence type="ECO:0000313" key="3">
    <source>
        <dbReference type="Proteomes" id="UP000184192"/>
    </source>
</evidence>
<gene>
    <name evidence="2" type="ORF">SAMN05444350_1341</name>
</gene>